<dbReference type="Proteomes" id="UP000823775">
    <property type="component" value="Unassembled WGS sequence"/>
</dbReference>
<name>A0ABS8TKX7_DATST</name>
<evidence type="ECO:0000256" key="1">
    <source>
        <dbReference type="SAM" id="MobiDB-lite"/>
    </source>
</evidence>
<comment type="caution">
    <text evidence="2">The sequence shown here is derived from an EMBL/GenBank/DDBJ whole genome shotgun (WGS) entry which is preliminary data.</text>
</comment>
<accession>A0ABS8TKX7</accession>
<protein>
    <submittedName>
        <fullName evidence="2">Uncharacterized protein</fullName>
    </submittedName>
</protein>
<feature type="compositionally biased region" description="Basic and acidic residues" evidence="1">
    <location>
        <begin position="167"/>
        <end position="178"/>
    </location>
</feature>
<sequence length="178" mass="19985">MEERRTTLLFHQCSCRKYGAYATSSGFLLIADRILVGDEEDEEDEKVEKGEGKRSGEEKLEEGVMEARRWSCVKRKEEGGEATPLPEKMEKKGEEEKALLLAVGSGGAPEKGGKERRGEEGLRHWRFGSVAPVVWWFGRCSWRRKGEEEAAADGGFSSGFRRPTMKGRKEGEKKRGDG</sequence>
<feature type="region of interest" description="Disordered" evidence="1">
    <location>
        <begin position="101"/>
        <end position="120"/>
    </location>
</feature>
<gene>
    <name evidence="2" type="ORF">HAX54_011984</name>
</gene>
<feature type="compositionally biased region" description="Basic and acidic residues" evidence="1">
    <location>
        <begin position="111"/>
        <end position="120"/>
    </location>
</feature>
<feature type="region of interest" description="Disordered" evidence="1">
    <location>
        <begin position="147"/>
        <end position="178"/>
    </location>
</feature>
<reference evidence="2 3" key="1">
    <citation type="journal article" date="2021" name="BMC Genomics">
        <title>Datura genome reveals duplications of psychoactive alkaloid biosynthetic genes and high mutation rate following tissue culture.</title>
        <authorList>
            <person name="Rajewski A."/>
            <person name="Carter-House D."/>
            <person name="Stajich J."/>
            <person name="Litt A."/>
        </authorList>
    </citation>
    <scope>NUCLEOTIDE SEQUENCE [LARGE SCALE GENOMIC DNA]</scope>
    <source>
        <strain evidence="2">AR-01</strain>
    </source>
</reference>
<evidence type="ECO:0000313" key="2">
    <source>
        <dbReference type="EMBL" id="MCD7471505.1"/>
    </source>
</evidence>
<organism evidence="2 3">
    <name type="scientific">Datura stramonium</name>
    <name type="common">Jimsonweed</name>
    <name type="synonym">Common thornapple</name>
    <dbReference type="NCBI Taxonomy" id="4076"/>
    <lineage>
        <taxon>Eukaryota</taxon>
        <taxon>Viridiplantae</taxon>
        <taxon>Streptophyta</taxon>
        <taxon>Embryophyta</taxon>
        <taxon>Tracheophyta</taxon>
        <taxon>Spermatophyta</taxon>
        <taxon>Magnoliopsida</taxon>
        <taxon>eudicotyledons</taxon>
        <taxon>Gunneridae</taxon>
        <taxon>Pentapetalae</taxon>
        <taxon>asterids</taxon>
        <taxon>lamiids</taxon>
        <taxon>Solanales</taxon>
        <taxon>Solanaceae</taxon>
        <taxon>Solanoideae</taxon>
        <taxon>Datureae</taxon>
        <taxon>Datura</taxon>
    </lineage>
</organism>
<feature type="compositionally biased region" description="Basic and acidic residues" evidence="1">
    <location>
        <begin position="46"/>
        <end position="65"/>
    </location>
</feature>
<feature type="region of interest" description="Disordered" evidence="1">
    <location>
        <begin position="39"/>
        <end position="65"/>
    </location>
</feature>
<keyword evidence="3" id="KW-1185">Reference proteome</keyword>
<proteinExistence type="predicted"/>
<dbReference type="EMBL" id="JACEIK010001691">
    <property type="protein sequence ID" value="MCD7471505.1"/>
    <property type="molecule type" value="Genomic_DNA"/>
</dbReference>
<evidence type="ECO:0000313" key="3">
    <source>
        <dbReference type="Proteomes" id="UP000823775"/>
    </source>
</evidence>